<dbReference type="EMBL" id="DUFJ01000052">
    <property type="protein sequence ID" value="HIH33014.1"/>
    <property type="molecule type" value="Genomic_DNA"/>
</dbReference>
<evidence type="ECO:0000313" key="3">
    <source>
        <dbReference type="Proteomes" id="UP000527315"/>
    </source>
</evidence>
<accession>A0A7J4KTJ5</accession>
<gene>
    <name evidence="2" type="ORF">HA227_02050</name>
</gene>
<feature type="domain" description="4Fe-4S ferredoxin-type" evidence="1">
    <location>
        <begin position="12"/>
        <end position="41"/>
    </location>
</feature>
<evidence type="ECO:0000313" key="2">
    <source>
        <dbReference type="EMBL" id="HIH33014.1"/>
    </source>
</evidence>
<dbReference type="SUPFAM" id="SSF54862">
    <property type="entry name" value="4Fe-4S ferredoxins"/>
    <property type="match status" value="1"/>
</dbReference>
<organism evidence="2 3">
    <name type="scientific">Candidatus Iainarchaeum sp</name>
    <dbReference type="NCBI Taxonomy" id="3101447"/>
    <lineage>
        <taxon>Archaea</taxon>
        <taxon>Candidatus Iainarchaeota</taxon>
        <taxon>Candidatus Iainarchaeia</taxon>
        <taxon>Candidatus Iainarchaeales</taxon>
        <taxon>Candidatus Iainarchaeaceae</taxon>
        <taxon>Candidatus Iainarchaeum</taxon>
    </lineage>
</organism>
<dbReference type="InterPro" id="IPR017900">
    <property type="entry name" value="4Fe4S_Fe_S_CS"/>
</dbReference>
<reference evidence="3" key="1">
    <citation type="journal article" date="2020" name="bioRxiv">
        <title>A rank-normalized archaeal taxonomy based on genome phylogeny resolves widespread incomplete and uneven classifications.</title>
        <authorList>
            <person name="Rinke C."/>
            <person name="Chuvochina M."/>
            <person name="Mussig A.J."/>
            <person name="Chaumeil P.-A."/>
            <person name="Waite D.W."/>
            <person name="Whitman W.B."/>
            <person name="Parks D.H."/>
            <person name="Hugenholtz P."/>
        </authorList>
    </citation>
    <scope>NUCLEOTIDE SEQUENCE [LARGE SCALE GENOMIC DNA]</scope>
</reference>
<protein>
    <recommendedName>
        <fullName evidence="1">4Fe-4S ferredoxin-type domain-containing protein</fullName>
    </recommendedName>
</protein>
<dbReference type="PROSITE" id="PS51379">
    <property type="entry name" value="4FE4S_FER_2"/>
    <property type="match status" value="1"/>
</dbReference>
<dbReference type="AlphaFoldDB" id="A0A7J4KTJ5"/>
<name>A0A7J4KTJ5_9ARCH</name>
<dbReference type="PROSITE" id="PS00198">
    <property type="entry name" value="4FE4S_FER_1"/>
    <property type="match status" value="1"/>
</dbReference>
<dbReference type="InterPro" id="IPR017896">
    <property type="entry name" value="4Fe4S_Fe-S-bd"/>
</dbReference>
<proteinExistence type="predicted"/>
<dbReference type="Gene3D" id="3.30.70.20">
    <property type="match status" value="1"/>
</dbReference>
<dbReference type="Proteomes" id="UP000527315">
    <property type="component" value="Unassembled WGS sequence"/>
</dbReference>
<evidence type="ECO:0000259" key="1">
    <source>
        <dbReference type="PROSITE" id="PS51379"/>
    </source>
</evidence>
<comment type="caution">
    <text evidence="2">The sequence shown here is derived from an EMBL/GenBank/DDBJ whole genome shotgun (WGS) entry which is preliminary data.</text>
</comment>
<dbReference type="GO" id="GO:0016491">
    <property type="term" value="F:oxidoreductase activity"/>
    <property type="evidence" value="ECO:0007669"/>
    <property type="project" value="UniProtKB-ARBA"/>
</dbReference>
<sequence>MCPAKAIDFKTKKPVFDYGKCIRCFCCHEVCPEKAIEIRDSFLLGAMKKISGYLRHNA</sequence>